<evidence type="ECO:0000256" key="7">
    <source>
        <dbReference type="ARBA" id="ARBA00033323"/>
    </source>
</evidence>
<dbReference type="InterPro" id="IPR024107">
    <property type="entry name" value="Tyr-tRNA-ligase_bac_1"/>
</dbReference>
<keyword evidence="4 10" id="KW-0067">ATP-binding</keyword>
<accession>A0A4R0RZA3</accession>
<dbReference type="InterPro" id="IPR014729">
    <property type="entry name" value="Rossmann-like_a/b/a_fold"/>
</dbReference>
<dbReference type="GO" id="GO:0003723">
    <property type="term" value="F:RNA binding"/>
    <property type="evidence" value="ECO:0007669"/>
    <property type="project" value="UniProtKB-KW"/>
</dbReference>
<evidence type="ECO:0000256" key="8">
    <source>
        <dbReference type="ARBA" id="ARBA00048248"/>
    </source>
</evidence>
<reference evidence="11 12" key="1">
    <citation type="submission" date="2018-11" db="EMBL/GenBank/DDBJ databases">
        <title>Genome assembly of Steccherinum ochraceum LE-BIN_3174, the white-rot fungus of the Steccherinaceae family (The Residual Polyporoid clade, Polyporales, Basidiomycota).</title>
        <authorList>
            <person name="Fedorova T.V."/>
            <person name="Glazunova O.A."/>
            <person name="Landesman E.O."/>
            <person name="Moiseenko K.V."/>
            <person name="Psurtseva N.V."/>
            <person name="Savinova O.S."/>
            <person name="Shakhova N.V."/>
            <person name="Tyazhelova T.V."/>
            <person name="Vasina D.V."/>
        </authorList>
    </citation>
    <scope>NUCLEOTIDE SEQUENCE [LARGE SCALE GENOMIC DNA]</scope>
    <source>
        <strain evidence="11 12">LE-BIN_3174</strain>
    </source>
</reference>
<dbReference type="OrthoDB" id="337870at2759"/>
<comment type="caution">
    <text evidence="11">The sequence shown here is derived from an EMBL/GenBank/DDBJ whole genome shotgun (WGS) entry which is preliminary data.</text>
</comment>
<evidence type="ECO:0000256" key="2">
    <source>
        <dbReference type="ARBA" id="ARBA00022598"/>
    </source>
</evidence>
<evidence type="ECO:0000256" key="1">
    <source>
        <dbReference type="ARBA" id="ARBA00013160"/>
    </source>
</evidence>
<dbReference type="HAMAP" id="MF_02006">
    <property type="entry name" value="Tyr_tRNA_synth_type1"/>
    <property type="match status" value="1"/>
</dbReference>
<dbReference type="SUPFAM" id="SSF52374">
    <property type="entry name" value="Nucleotidylyl transferase"/>
    <property type="match status" value="1"/>
</dbReference>
<dbReference type="GO" id="GO:0004831">
    <property type="term" value="F:tyrosine-tRNA ligase activity"/>
    <property type="evidence" value="ECO:0007669"/>
    <property type="project" value="UniProtKB-EC"/>
</dbReference>
<evidence type="ECO:0000256" key="3">
    <source>
        <dbReference type="ARBA" id="ARBA00022741"/>
    </source>
</evidence>
<evidence type="ECO:0000313" key="11">
    <source>
        <dbReference type="EMBL" id="TCD69818.1"/>
    </source>
</evidence>
<dbReference type="InterPro" id="IPR001412">
    <property type="entry name" value="aa-tRNA-synth_I_CS"/>
</dbReference>
<dbReference type="GO" id="GO:0006437">
    <property type="term" value="P:tyrosyl-tRNA aminoacylation"/>
    <property type="evidence" value="ECO:0007669"/>
    <property type="project" value="InterPro"/>
</dbReference>
<keyword evidence="2 10" id="KW-0436">Ligase</keyword>
<dbReference type="InterPro" id="IPR002307">
    <property type="entry name" value="Tyr-tRNA-ligase"/>
</dbReference>
<evidence type="ECO:0000256" key="4">
    <source>
        <dbReference type="ARBA" id="ARBA00022840"/>
    </source>
</evidence>
<evidence type="ECO:0000256" key="6">
    <source>
        <dbReference type="ARBA" id="ARBA00023146"/>
    </source>
</evidence>
<dbReference type="SUPFAM" id="SSF55174">
    <property type="entry name" value="Alpha-L RNA-binding motif"/>
    <property type="match status" value="1"/>
</dbReference>
<dbReference type="Pfam" id="PF00579">
    <property type="entry name" value="tRNA-synt_1b"/>
    <property type="match status" value="1"/>
</dbReference>
<dbReference type="FunFam" id="1.10.240.10:FF:000001">
    <property type="entry name" value="Tyrosine--tRNA ligase"/>
    <property type="match status" value="1"/>
</dbReference>
<keyword evidence="3 10" id="KW-0547">Nucleotide-binding</keyword>
<dbReference type="PROSITE" id="PS00178">
    <property type="entry name" value="AA_TRNA_LIGASE_I"/>
    <property type="match status" value="1"/>
</dbReference>
<dbReference type="EMBL" id="RWJN01000033">
    <property type="protein sequence ID" value="TCD69818.1"/>
    <property type="molecule type" value="Genomic_DNA"/>
</dbReference>
<dbReference type="AlphaFoldDB" id="A0A4R0RZA3"/>
<evidence type="ECO:0000256" key="10">
    <source>
        <dbReference type="RuleBase" id="RU361234"/>
    </source>
</evidence>
<organism evidence="11 12">
    <name type="scientific">Steccherinum ochraceum</name>
    <dbReference type="NCBI Taxonomy" id="92696"/>
    <lineage>
        <taxon>Eukaryota</taxon>
        <taxon>Fungi</taxon>
        <taxon>Dikarya</taxon>
        <taxon>Basidiomycota</taxon>
        <taxon>Agaricomycotina</taxon>
        <taxon>Agaricomycetes</taxon>
        <taxon>Polyporales</taxon>
        <taxon>Steccherinaceae</taxon>
        <taxon>Steccherinum</taxon>
    </lineage>
</organism>
<dbReference type="CDD" id="cd00165">
    <property type="entry name" value="S4"/>
    <property type="match status" value="1"/>
</dbReference>
<keyword evidence="6 10" id="KW-0030">Aminoacyl-tRNA synthetase</keyword>
<dbReference type="Gene3D" id="3.10.290.10">
    <property type="entry name" value="RNA-binding S4 domain"/>
    <property type="match status" value="1"/>
</dbReference>
<keyword evidence="12" id="KW-1185">Reference proteome</keyword>
<evidence type="ECO:0000256" key="5">
    <source>
        <dbReference type="ARBA" id="ARBA00022917"/>
    </source>
</evidence>
<comment type="similarity">
    <text evidence="10">Belongs to the class-I aminoacyl-tRNA synthetase family.</text>
</comment>
<dbReference type="Gene3D" id="3.40.50.620">
    <property type="entry name" value="HUPs"/>
    <property type="match status" value="1"/>
</dbReference>
<gene>
    <name evidence="11" type="primary">MSY1</name>
    <name evidence="11" type="ORF">EIP91_006131</name>
</gene>
<sequence length="489" mass="54788">MINIITVNPVESREKKFQLMAFEAFELANVLKKRRKLEHTEQSNGVLDELESRGFVAQVTSRDKLQTHLKYPAVVYAGIDPTANYLHVGHLLPLLSLYHFHIRGHRVIPLIGGATGLVGDPSGRDTERPLSSEDAVEYNVRGLKSAISNFFVSADRYLRRRAPTVAYNEAEINVKNNLSWFKKMNLLEFLRDTGVHARVNTMIARDSVQSRLSSQQGISFTEFTYQLLQAYDFLYLHQNYSCSVQIGGSDQWGNIISGIDLINRVQPLIDEDGKHLEQVYGITTPLLTTASGAKFGKSAGNAVTLDAKKTSIFDFYQFFLRVPDAEVGKYLKMFTLLPVEMIEARIKEHEEKPEARLAQRLLAAEVTELVHGESAVRRAEVATQVLYYAKLDTIESKEVFAALKDDPRLHFEPKEVAFSQSIAKLAVSHGLIASNTAAKQLVASKGLYVNNKPVESYRQTLTDEDLLGGECVILRSGSQQQIVLGFTHK</sequence>
<dbReference type="EC" id="6.1.1.1" evidence="1 10"/>
<dbReference type="STRING" id="92696.A0A4R0RZA3"/>
<protein>
    <recommendedName>
        <fullName evidence="1 10">Tyrosine--tRNA ligase</fullName>
        <ecNumber evidence="1 10">6.1.1.1</ecNumber>
    </recommendedName>
    <alternativeName>
        <fullName evidence="7 10">Tyrosyl-tRNA synthetase</fullName>
    </alternativeName>
</protein>
<name>A0A4R0RZA3_9APHY</name>
<dbReference type="Gene3D" id="1.10.240.10">
    <property type="entry name" value="Tyrosyl-Transfer RNA Synthetase"/>
    <property type="match status" value="1"/>
</dbReference>
<keyword evidence="9" id="KW-0694">RNA-binding</keyword>
<dbReference type="InterPro" id="IPR002305">
    <property type="entry name" value="aa-tRNA-synth_Ic"/>
</dbReference>
<dbReference type="PANTHER" id="PTHR11766">
    <property type="entry name" value="TYROSYL-TRNA SYNTHETASE"/>
    <property type="match status" value="1"/>
</dbReference>
<dbReference type="CDD" id="cd00805">
    <property type="entry name" value="TyrRS_core"/>
    <property type="match status" value="1"/>
</dbReference>
<evidence type="ECO:0000313" key="12">
    <source>
        <dbReference type="Proteomes" id="UP000292702"/>
    </source>
</evidence>
<dbReference type="InterPro" id="IPR024088">
    <property type="entry name" value="Tyr-tRNA-ligase_bac-type"/>
</dbReference>
<dbReference type="PRINTS" id="PR01040">
    <property type="entry name" value="TRNASYNTHTYR"/>
</dbReference>
<dbReference type="GO" id="GO:0005524">
    <property type="term" value="F:ATP binding"/>
    <property type="evidence" value="ECO:0007669"/>
    <property type="project" value="UniProtKB-KW"/>
</dbReference>
<dbReference type="GO" id="GO:0005739">
    <property type="term" value="C:mitochondrion"/>
    <property type="evidence" value="ECO:0007669"/>
    <property type="project" value="TreeGrafter"/>
</dbReference>
<keyword evidence="5 10" id="KW-0648">Protein biosynthesis</keyword>
<dbReference type="PANTHER" id="PTHR11766:SF0">
    <property type="entry name" value="TYROSINE--TRNA LIGASE, MITOCHONDRIAL"/>
    <property type="match status" value="1"/>
</dbReference>
<dbReference type="NCBIfam" id="TIGR00234">
    <property type="entry name" value="tyrS"/>
    <property type="match status" value="1"/>
</dbReference>
<evidence type="ECO:0000256" key="9">
    <source>
        <dbReference type="PROSITE-ProRule" id="PRU00182"/>
    </source>
</evidence>
<proteinExistence type="inferred from homology"/>
<dbReference type="Proteomes" id="UP000292702">
    <property type="component" value="Unassembled WGS sequence"/>
</dbReference>
<dbReference type="PROSITE" id="PS50889">
    <property type="entry name" value="S4"/>
    <property type="match status" value="1"/>
</dbReference>
<comment type="catalytic activity">
    <reaction evidence="8 10">
        <text>tRNA(Tyr) + L-tyrosine + ATP = L-tyrosyl-tRNA(Tyr) + AMP + diphosphate + H(+)</text>
        <dbReference type="Rhea" id="RHEA:10220"/>
        <dbReference type="Rhea" id="RHEA-COMP:9706"/>
        <dbReference type="Rhea" id="RHEA-COMP:9707"/>
        <dbReference type="ChEBI" id="CHEBI:15378"/>
        <dbReference type="ChEBI" id="CHEBI:30616"/>
        <dbReference type="ChEBI" id="CHEBI:33019"/>
        <dbReference type="ChEBI" id="CHEBI:58315"/>
        <dbReference type="ChEBI" id="CHEBI:78442"/>
        <dbReference type="ChEBI" id="CHEBI:78536"/>
        <dbReference type="ChEBI" id="CHEBI:456215"/>
        <dbReference type="EC" id="6.1.1.1"/>
    </reaction>
</comment>
<dbReference type="GO" id="GO:0005829">
    <property type="term" value="C:cytosol"/>
    <property type="evidence" value="ECO:0007669"/>
    <property type="project" value="TreeGrafter"/>
</dbReference>
<dbReference type="InterPro" id="IPR036986">
    <property type="entry name" value="S4_RNA-bd_sf"/>
</dbReference>